<dbReference type="Pfam" id="PF14812">
    <property type="entry name" value="PBP1_TM"/>
    <property type="match status" value="1"/>
</dbReference>
<organism evidence="3 4">
    <name type="scientific">Escherichia coli</name>
    <dbReference type="NCBI Taxonomy" id="562"/>
    <lineage>
        <taxon>Bacteria</taxon>
        <taxon>Pseudomonadati</taxon>
        <taxon>Pseudomonadota</taxon>
        <taxon>Gammaproteobacteria</taxon>
        <taxon>Enterobacterales</taxon>
        <taxon>Enterobacteriaceae</taxon>
        <taxon>Escherichia</taxon>
    </lineage>
</organism>
<feature type="compositionally biased region" description="Basic residues" evidence="1">
    <location>
        <begin position="48"/>
        <end position="61"/>
    </location>
</feature>
<reference evidence="3 4" key="1">
    <citation type="submission" date="2020-01" db="EMBL/GenBank/DDBJ databases">
        <title>Dynamics of blaIMP-6 dissemination in carbapenem resistant Enterobacteriacea isolated from regional surveillance in Osaka, Japan.</title>
        <authorList>
            <person name="Abe R."/>
            <person name="Akeda Y."/>
            <person name="Sugawara Y."/>
            <person name="Yamamoto N."/>
            <person name="Tomono K."/>
            <person name="Takeuchi D."/>
            <person name="Kawahara R."/>
            <person name="Hamada S."/>
        </authorList>
    </citation>
    <scope>NUCLEOTIDE SEQUENCE [LARGE SCALE GENOMIC DNA]</scope>
    <source>
        <strain evidence="3 4">E300</strain>
    </source>
</reference>
<evidence type="ECO:0000256" key="1">
    <source>
        <dbReference type="SAM" id="MobiDB-lite"/>
    </source>
</evidence>
<proteinExistence type="predicted"/>
<name>A0A8S0G346_ECOLX</name>
<dbReference type="Proteomes" id="UP000467488">
    <property type="component" value="Chromosome"/>
</dbReference>
<feature type="compositionally biased region" description="Acidic residues" evidence="1">
    <location>
        <begin position="30"/>
        <end position="44"/>
    </location>
</feature>
<dbReference type="AlphaFoldDB" id="A0A8S0G346"/>
<accession>A0A8S0G346</accession>
<feature type="domain" description="Transglycosylase PBP1b N-terminal transmembrane" evidence="2">
    <location>
        <begin position="1"/>
        <end position="59"/>
    </location>
</feature>
<protein>
    <recommendedName>
        <fullName evidence="2">Transglycosylase PBP1b N-terminal transmembrane domain-containing protein</fullName>
    </recommendedName>
</protein>
<gene>
    <name evidence="3" type="ORF">EIMP300_79770</name>
</gene>
<evidence type="ECO:0000313" key="4">
    <source>
        <dbReference type="Proteomes" id="UP000467488"/>
    </source>
</evidence>
<feature type="compositionally biased region" description="Basic and acidic residues" evidence="1">
    <location>
        <begin position="1"/>
        <end position="10"/>
    </location>
</feature>
<dbReference type="EMBL" id="AP022360">
    <property type="protein sequence ID" value="BBU86577.1"/>
    <property type="molecule type" value="Genomic_DNA"/>
</dbReference>
<feature type="compositionally biased region" description="Basic residues" evidence="1">
    <location>
        <begin position="11"/>
        <end position="25"/>
    </location>
</feature>
<evidence type="ECO:0000313" key="3">
    <source>
        <dbReference type="EMBL" id="BBU86577.1"/>
    </source>
</evidence>
<sequence>MAGNDREPIGRKGKPTRPVKQKVSRRRYEDDDDYDDYDDYEDEEPMPRKGKGKGKGRKPRGKFSPQYSGAKARFSVLLLQDRRTRLAMAAAKTGYRFCRADRHLRRLSRSKNSQPY</sequence>
<feature type="region of interest" description="Disordered" evidence="1">
    <location>
        <begin position="1"/>
        <end position="67"/>
    </location>
</feature>
<dbReference type="InterPro" id="IPR032730">
    <property type="entry name" value="PBP1b_TM"/>
</dbReference>
<evidence type="ECO:0000259" key="2">
    <source>
        <dbReference type="Pfam" id="PF14812"/>
    </source>
</evidence>